<dbReference type="GO" id="GO:0032993">
    <property type="term" value="C:protein-DNA complex"/>
    <property type="evidence" value="ECO:0007669"/>
    <property type="project" value="TreeGrafter"/>
</dbReference>
<evidence type="ECO:0008006" key="5">
    <source>
        <dbReference type="Google" id="ProtNLM"/>
    </source>
</evidence>
<dbReference type="Gene3D" id="1.10.340.30">
    <property type="entry name" value="Hypothetical protein, domain 2"/>
    <property type="match status" value="1"/>
</dbReference>
<protein>
    <recommendedName>
        <fullName evidence="5">3-methyladenine DNA glycosylase</fullName>
    </recommendedName>
</protein>
<dbReference type="GO" id="GO:0043916">
    <property type="term" value="F:DNA-7-methylguanine glycosylase activity"/>
    <property type="evidence" value="ECO:0007669"/>
    <property type="project" value="TreeGrafter"/>
</dbReference>
<dbReference type="SUPFAM" id="SSF48150">
    <property type="entry name" value="DNA-glycosylase"/>
    <property type="match status" value="1"/>
</dbReference>
<name>A0A7I9V893_9ACTN</name>
<dbReference type="GO" id="GO:0032131">
    <property type="term" value="F:alkylated DNA binding"/>
    <property type="evidence" value="ECO:0007669"/>
    <property type="project" value="TreeGrafter"/>
</dbReference>
<dbReference type="GO" id="GO:0006285">
    <property type="term" value="P:base-excision repair, AP site formation"/>
    <property type="evidence" value="ECO:0007669"/>
    <property type="project" value="TreeGrafter"/>
</dbReference>
<evidence type="ECO:0000313" key="3">
    <source>
        <dbReference type="EMBL" id="GEE01310.1"/>
    </source>
</evidence>
<keyword evidence="1" id="KW-0227">DNA damage</keyword>
<sequence>MAAERSWKTAGPVALGAILGVHRRGGADPAYRRAPDGSVWRAVHTPDGAGTVAVRVGGDEVVVRAWGPGAAWLLDSAPAMVGALDRPEELTAVDPVVRRLVSARPGLRIGASGRVWEALVANVLEQKVVGSEAHRAWRYLLRRYGEPAPGPVPPDMRVPPPRETWRDITEADWHRSGAEPVRMRTIRAAARVDVERQADALTTLRGIGPWTAAHTRIRALGDPDAVPVGDYHTPSIVGTTLIGERIDDARMLELLEPYRGQRYRVIRLCEVAGTAPERRGARMPVRDYRDF</sequence>
<dbReference type="EMBL" id="BJOV01000003">
    <property type="protein sequence ID" value="GEE01310.1"/>
    <property type="molecule type" value="Genomic_DNA"/>
</dbReference>
<keyword evidence="2" id="KW-0234">DNA repair</keyword>
<keyword evidence="4" id="KW-1185">Reference proteome</keyword>
<comment type="caution">
    <text evidence="3">The sequence shown here is derived from an EMBL/GenBank/DDBJ whole genome shotgun (WGS) entry which is preliminary data.</text>
</comment>
<accession>A0A7I9V893</accession>
<gene>
    <name evidence="3" type="ORF">nbrc107696_17560</name>
</gene>
<dbReference type="Proteomes" id="UP000444960">
    <property type="component" value="Unassembled WGS sequence"/>
</dbReference>
<evidence type="ECO:0000256" key="2">
    <source>
        <dbReference type="ARBA" id="ARBA00023204"/>
    </source>
</evidence>
<dbReference type="GO" id="GO:0006307">
    <property type="term" value="P:DNA alkylation repair"/>
    <property type="evidence" value="ECO:0007669"/>
    <property type="project" value="TreeGrafter"/>
</dbReference>
<proteinExistence type="predicted"/>
<dbReference type="OrthoDB" id="5501430at2"/>
<dbReference type="InterPro" id="IPR011257">
    <property type="entry name" value="DNA_glycosylase"/>
</dbReference>
<dbReference type="PANTHER" id="PTHR43003:SF6">
    <property type="entry name" value="DNA GLYCOSYLASE"/>
    <property type="match status" value="1"/>
</dbReference>
<dbReference type="InterPro" id="IPR051912">
    <property type="entry name" value="Alkylbase_DNA_Glycosylase/TA"/>
</dbReference>
<dbReference type="GO" id="GO:0008725">
    <property type="term" value="F:DNA-3-methyladenine glycosylase activity"/>
    <property type="evidence" value="ECO:0007669"/>
    <property type="project" value="TreeGrafter"/>
</dbReference>
<dbReference type="AlphaFoldDB" id="A0A7I9V893"/>
<dbReference type="GO" id="GO:0005737">
    <property type="term" value="C:cytoplasm"/>
    <property type="evidence" value="ECO:0007669"/>
    <property type="project" value="TreeGrafter"/>
</dbReference>
<dbReference type="PANTHER" id="PTHR43003">
    <property type="entry name" value="DNA-3-METHYLADENINE GLYCOSYLASE"/>
    <property type="match status" value="1"/>
</dbReference>
<organism evidence="3 4">
    <name type="scientific">Gordonia spumicola</name>
    <dbReference type="NCBI Taxonomy" id="589161"/>
    <lineage>
        <taxon>Bacteria</taxon>
        <taxon>Bacillati</taxon>
        <taxon>Actinomycetota</taxon>
        <taxon>Actinomycetes</taxon>
        <taxon>Mycobacteriales</taxon>
        <taxon>Gordoniaceae</taxon>
        <taxon>Gordonia</taxon>
    </lineage>
</organism>
<reference evidence="4" key="1">
    <citation type="submission" date="2019-06" db="EMBL/GenBank/DDBJ databases">
        <title>Gordonia isolated from sludge of a wastewater treatment plant.</title>
        <authorList>
            <person name="Tamura T."/>
            <person name="Aoyama K."/>
            <person name="Kang Y."/>
            <person name="Saito S."/>
            <person name="Akiyama N."/>
            <person name="Yazawa K."/>
            <person name="Gonoi T."/>
            <person name="Mikami Y."/>
        </authorList>
    </citation>
    <scope>NUCLEOTIDE SEQUENCE [LARGE SCALE GENOMIC DNA]</scope>
    <source>
        <strain evidence="4">NBRC 107696</strain>
    </source>
</reference>
<evidence type="ECO:0000313" key="4">
    <source>
        <dbReference type="Proteomes" id="UP000444960"/>
    </source>
</evidence>
<dbReference type="RefSeq" id="WP_161895119.1">
    <property type="nucleotide sequence ID" value="NZ_BJOV01000003.1"/>
</dbReference>
<evidence type="ECO:0000256" key="1">
    <source>
        <dbReference type="ARBA" id="ARBA00022763"/>
    </source>
</evidence>